<evidence type="ECO:0000313" key="2">
    <source>
        <dbReference type="Proteomes" id="UP000217171"/>
    </source>
</evidence>
<dbReference type="AlphaFoldDB" id="A0A249K7V4"/>
<accession>A0A249K7V4</accession>
<keyword evidence="2" id="KW-1185">Reference proteome</keyword>
<dbReference type="KEGG" id="nhi:B1s21160_00605"/>
<organism evidence="1 2">
    <name type="scientific">Candidatus Nanopelagicus hibericus</name>
    <dbReference type="NCBI Taxonomy" id="1884915"/>
    <lineage>
        <taxon>Bacteria</taxon>
        <taxon>Bacillati</taxon>
        <taxon>Actinomycetota</taxon>
        <taxon>Actinomycetes</taxon>
        <taxon>Candidatus Nanopelagicales</taxon>
        <taxon>Candidatus Nanopelagicaceae</taxon>
        <taxon>Candidatus Nanopelagicus</taxon>
    </lineage>
</organism>
<dbReference type="Proteomes" id="UP000217171">
    <property type="component" value="Chromosome"/>
</dbReference>
<sequence>MTEAVALGYPSRPALFNLGAALKHAISIASYLQGMGNTPDLVGRESVVICKKKVWINNFKSYL</sequence>
<protein>
    <submittedName>
        <fullName evidence="1">Uncharacterized protein</fullName>
    </submittedName>
</protein>
<dbReference type="EMBL" id="CP016771">
    <property type="protein sequence ID" value="ASY12874.1"/>
    <property type="molecule type" value="Genomic_DNA"/>
</dbReference>
<reference evidence="1 2" key="1">
    <citation type="submission" date="2016-07" db="EMBL/GenBank/DDBJ databases">
        <title>High microdiversification within the ubiquitous acI lineage of Actinobacteria.</title>
        <authorList>
            <person name="Neuenschwander S.M."/>
            <person name="Salcher M."/>
            <person name="Ghai R."/>
            <person name="Pernthaler J."/>
        </authorList>
    </citation>
    <scope>NUCLEOTIDE SEQUENCE [LARGE SCALE GENOMIC DNA]</scope>
    <source>
        <strain evidence="1">MMS-21-160</strain>
    </source>
</reference>
<name>A0A249K7V4_9ACTN</name>
<gene>
    <name evidence="1" type="ORF">B1s21160_00605</name>
</gene>
<proteinExistence type="predicted"/>
<evidence type="ECO:0000313" key="1">
    <source>
        <dbReference type="EMBL" id="ASY12874.1"/>
    </source>
</evidence>